<dbReference type="PROSITE" id="PS51257">
    <property type="entry name" value="PROKAR_LIPOPROTEIN"/>
    <property type="match status" value="1"/>
</dbReference>
<name>A0A7U9GGG4_9GAMM</name>
<dbReference type="AlphaFoldDB" id="A0A7U9GGG4"/>
<dbReference type="Proteomes" id="UP000005756">
    <property type="component" value="Unassembled WGS sequence"/>
</dbReference>
<reference evidence="1 2" key="1">
    <citation type="submission" date="2011-10" db="EMBL/GenBank/DDBJ databases">
        <authorList>
            <person name="Quillaguamn J."/>
            <person name="Guzmn D."/>
            <person name="Balderrama-Subieta A."/>
            <person name="Cardona-Ortuo C."/>
            <person name="Guevara-Martnez M."/>
            <person name="Callisaya-Quispe N."/>
        </authorList>
    </citation>
    <scope>NUCLEOTIDE SEQUENCE [LARGE SCALE GENOMIC DNA]</scope>
    <source>
        <strain evidence="1 2">LC1</strain>
    </source>
</reference>
<sequence length="37" mass="4302">MQKVPENRNAYSVRSPWHSGVVLACLSKPWNKIIDNY</sequence>
<evidence type="ECO:0000313" key="1">
    <source>
        <dbReference type="EMBL" id="EHJ92722.1"/>
    </source>
</evidence>
<organism evidence="1 2">
    <name type="scientific">Vreelandella boliviensis LC1</name>
    <dbReference type="NCBI Taxonomy" id="1072583"/>
    <lineage>
        <taxon>Bacteria</taxon>
        <taxon>Pseudomonadati</taxon>
        <taxon>Pseudomonadota</taxon>
        <taxon>Gammaproteobacteria</taxon>
        <taxon>Oceanospirillales</taxon>
        <taxon>Halomonadaceae</taxon>
        <taxon>Vreelandella</taxon>
    </lineage>
</organism>
<dbReference type="EMBL" id="JH393258">
    <property type="protein sequence ID" value="EHJ92722.1"/>
    <property type="molecule type" value="Genomic_DNA"/>
</dbReference>
<evidence type="ECO:0000313" key="2">
    <source>
        <dbReference type="Proteomes" id="UP000005756"/>
    </source>
</evidence>
<proteinExistence type="predicted"/>
<gene>
    <name evidence="1" type="ORF">KUC_2680</name>
</gene>
<accession>A0A7U9GGG4</accession>
<protein>
    <submittedName>
        <fullName evidence="1">Uncharacterized protein</fullName>
    </submittedName>
</protein>